<organism evidence="2 3">
    <name type="scientific">Coprinopsis cinerea (strain Okayama-7 / 130 / ATCC MYA-4618 / FGSC 9003)</name>
    <name type="common">Inky cap fungus</name>
    <name type="synonym">Hormographiella aspergillata</name>
    <dbReference type="NCBI Taxonomy" id="240176"/>
    <lineage>
        <taxon>Eukaryota</taxon>
        <taxon>Fungi</taxon>
        <taxon>Dikarya</taxon>
        <taxon>Basidiomycota</taxon>
        <taxon>Agaricomycotina</taxon>
        <taxon>Agaricomycetes</taxon>
        <taxon>Agaricomycetidae</taxon>
        <taxon>Agaricales</taxon>
        <taxon>Agaricineae</taxon>
        <taxon>Psathyrellaceae</taxon>
        <taxon>Coprinopsis</taxon>
    </lineage>
</organism>
<dbReference type="EMBL" id="AACS02000008">
    <property type="protein sequence ID" value="EFI27115.1"/>
    <property type="molecule type" value="Genomic_DNA"/>
</dbReference>
<dbReference type="Pfam" id="PF00646">
    <property type="entry name" value="F-box"/>
    <property type="match status" value="1"/>
</dbReference>
<dbReference type="RefSeq" id="XP_002910609.1">
    <property type="nucleotide sequence ID" value="XM_002910563.1"/>
</dbReference>
<gene>
    <name evidence="2" type="ORF">CC1G_14940</name>
</gene>
<dbReference type="GeneID" id="9379358"/>
<evidence type="ECO:0000313" key="2">
    <source>
        <dbReference type="EMBL" id="EFI27115.1"/>
    </source>
</evidence>
<name>D6RP03_COPC7</name>
<feature type="domain" description="F-box" evidence="1">
    <location>
        <begin position="7"/>
        <end position="53"/>
    </location>
</feature>
<dbReference type="PROSITE" id="PS50181">
    <property type="entry name" value="FBOX"/>
    <property type="match status" value="1"/>
</dbReference>
<evidence type="ECO:0000259" key="1">
    <source>
        <dbReference type="PROSITE" id="PS50181"/>
    </source>
</evidence>
<sequence>MMSTLEIPRLTHLPLEILMEIMKHVEWNDVLSLRRCCRALHSVSKDRDVWLSLLRRYCNTVIPRPFFLSKPLELYSSEDLEARIVNWWTGWEGLRPTMQTFTTDETSSSFTWE</sequence>
<dbReference type="InParanoid" id="D6RP03"/>
<dbReference type="KEGG" id="cci:CC1G_14940"/>
<dbReference type="Proteomes" id="UP000001861">
    <property type="component" value="Unassembled WGS sequence"/>
</dbReference>
<evidence type="ECO:0000313" key="3">
    <source>
        <dbReference type="Proteomes" id="UP000001861"/>
    </source>
</evidence>
<dbReference type="SMART" id="SM00256">
    <property type="entry name" value="FBOX"/>
    <property type="match status" value="1"/>
</dbReference>
<dbReference type="InterPro" id="IPR036047">
    <property type="entry name" value="F-box-like_dom_sf"/>
</dbReference>
<dbReference type="AlphaFoldDB" id="D6RP03"/>
<comment type="caution">
    <text evidence="2">The sequence shown here is derived from an EMBL/GenBank/DDBJ whole genome shotgun (WGS) entry which is preliminary data.</text>
</comment>
<proteinExistence type="predicted"/>
<dbReference type="HOGENOM" id="CLU_2133384_0_0_1"/>
<dbReference type="VEuPathDB" id="FungiDB:CC1G_14940"/>
<dbReference type="InterPro" id="IPR001810">
    <property type="entry name" value="F-box_dom"/>
</dbReference>
<keyword evidence="3" id="KW-1185">Reference proteome</keyword>
<reference evidence="2 3" key="1">
    <citation type="journal article" date="2010" name="Proc. Natl. Acad. Sci. U.S.A.">
        <title>Insights into evolution of multicellular fungi from the assembled chromosomes of the mushroom Coprinopsis cinerea (Coprinus cinereus).</title>
        <authorList>
            <person name="Stajich J.E."/>
            <person name="Wilke S.K."/>
            <person name="Ahren D."/>
            <person name="Au C.H."/>
            <person name="Birren B.W."/>
            <person name="Borodovsky M."/>
            <person name="Burns C."/>
            <person name="Canback B."/>
            <person name="Casselton L.A."/>
            <person name="Cheng C.K."/>
            <person name="Deng J."/>
            <person name="Dietrich F.S."/>
            <person name="Fargo D.C."/>
            <person name="Farman M.L."/>
            <person name="Gathman A.C."/>
            <person name="Goldberg J."/>
            <person name="Guigo R."/>
            <person name="Hoegger P.J."/>
            <person name="Hooker J.B."/>
            <person name="Huggins A."/>
            <person name="James T.Y."/>
            <person name="Kamada T."/>
            <person name="Kilaru S."/>
            <person name="Kodira C."/>
            <person name="Kues U."/>
            <person name="Kupfer D."/>
            <person name="Kwan H.S."/>
            <person name="Lomsadze A."/>
            <person name="Li W."/>
            <person name="Lilly W.W."/>
            <person name="Ma L.J."/>
            <person name="Mackey A.J."/>
            <person name="Manning G."/>
            <person name="Martin F."/>
            <person name="Muraguchi H."/>
            <person name="Natvig D.O."/>
            <person name="Palmerini H."/>
            <person name="Ramesh M.A."/>
            <person name="Rehmeyer C.J."/>
            <person name="Roe B.A."/>
            <person name="Shenoy N."/>
            <person name="Stanke M."/>
            <person name="Ter-Hovhannisyan V."/>
            <person name="Tunlid A."/>
            <person name="Velagapudi R."/>
            <person name="Vision T.J."/>
            <person name="Zeng Q."/>
            <person name="Zolan M.E."/>
            <person name="Pukkila P.J."/>
        </authorList>
    </citation>
    <scope>NUCLEOTIDE SEQUENCE [LARGE SCALE GENOMIC DNA]</scope>
    <source>
        <strain evidence="3">Okayama-7 / 130 / ATCC MYA-4618 / FGSC 9003</strain>
    </source>
</reference>
<dbReference type="Gene3D" id="1.20.1280.50">
    <property type="match status" value="1"/>
</dbReference>
<dbReference type="OrthoDB" id="3068749at2759"/>
<dbReference type="SUPFAM" id="SSF81383">
    <property type="entry name" value="F-box domain"/>
    <property type="match status" value="1"/>
</dbReference>
<accession>D6RP03</accession>
<protein>
    <recommendedName>
        <fullName evidence="1">F-box domain-containing protein</fullName>
    </recommendedName>
</protein>